<comment type="caution">
    <text evidence="2">The sequence shown here is derived from an EMBL/GenBank/DDBJ whole genome shotgun (WGS) entry which is preliminary data.</text>
</comment>
<organism evidence="2 3">
    <name type="scientific">Shewanella nanhaiensis</name>
    <dbReference type="NCBI Taxonomy" id="2864872"/>
    <lineage>
        <taxon>Bacteria</taxon>
        <taxon>Pseudomonadati</taxon>
        <taxon>Pseudomonadota</taxon>
        <taxon>Gammaproteobacteria</taxon>
        <taxon>Alteromonadales</taxon>
        <taxon>Shewanellaceae</taxon>
        <taxon>Shewanella</taxon>
    </lineage>
</organism>
<feature type="transmembrane region" description="Helical" evidence="1">
    <location>
        <begin position="108"/>
        <end position="130"/>
    </location>
</feature>
<keyword evidence="1" id="KW-0812">Transmembrane</keyword>
<keyword evidence="1" id="KW-1133">Transmembrane helix</keyword>
<evidence type="ECO:0000256" key="1">
    <source>
        <dbReference type="SAM" id="Phobius"/>
    </source>
</evidence>
<dbReference type="EMBL" id="JAHZST010000005">
    <property type="protein sequence ID" value="MBW8183796.1"/>
    <property type="molecule type" value="Genomic_DNA"/>
</dbReference>
<name>A0ABS7E3Q6_9GAMM</name>
<evidence type="ECO:0000313" key="3">
    <source>
        <dbReference type="Proteomes" id="UP001195963"/>
    </source>
</evidence>
<feature type="transmembrane region" description="Helical" evidence="1">
    <location>
        <begin position="150"/>
        <end position="172"/>
    </location>
</feature>
<protein>
    <submittedName>
        <fullName evidence="2">Uncharacterized protein</fullName>
    </submittedName>
</protein>
<reference evidence="2 3" key="1">
    <citation type="submission" date="2021-07" db="EMBL/GenBank/DDBJ databases">
        <title>Shewanella sp. nov, isolated from SCS.</title>
        <authorList>
            <person name="Cao W.R."/>
        </authorList>
    </citation>
    <scope>NUCLEOTIDE SEQUENCE [LARGE SCALE GENOMIC DNA]</scope>
    <source>
        <strain evidence="2 3">NR704-98</strain>
    </source>
</reference>
<gene>
    <name evidence="2" type="ORF">K0625_08940</name>
</gene>
<evidence type="ECO:0000313" key="2">
    <source>
        <dbReference type="EMBL" id="MBW8183796.1"/>
    </source>
</evidence>
<keyword evidence="1" id="KW-0472">Membrane</keyword>
<dbReference type="RefSeq" id="WP_220109378.1">
    <property type="nucleotide sequence ID" value="NZ_JAHZST010000005.1"/>
</dbReference>
<proteinExistence type="predicted"/>
<feature type="transmembrane region" description="Helical" evidence="1">
    <location>
        <begin position="6"/>
        <end position="24"/>
    </location>
</feature>
<feature type="transmembrane region" description="Helical" evidence="1">
    <location>
        <begin position="56"/>
        <end position="73"/>
    </location>
</feature>
<sequence length="180" mass="20411">MLEYFSLLNRIEWAIIIIAFAVSAQSANIRWLTGTLIVLKTIDVLIIGVIIKWGGFYYLAISLFDVVIIAMILNRQKTASKIANLNIPILSRLALGSAQYYKLTSNEICLILLYLASIVINLLSLIERLVRNYTEFEPMFIYNNYPMAKFVLTVLSVLILCSLAINGANNLYRDRKGQKL</sequence>
<accession>A0ABS7E3Q6</accession>
<dbReference type="Proteomes" id="UP001195963">
    <property type="component" value="Unassembled WGS sequence"/>
</dbReference>
<keyword evidence="3" id="KW-1185">Reference proteome</keyword>